<proteinExistence type="predicted"/>
<keyword evidence="3" id="KW-1185">Reference proteome</keyword>
<protein>
    <submittedName>
        <fullName evidence="2">Uncharacterized protein</fullName>
    </submittedName>
</protein>
<feature type="compositionally biased region" description="Basic and acidic residues" evidence="1">
    <location>
        <begin position="301"/>
        <end position="327"/>
    </location>
</feature>
<reference evidence="2 3" key="1">
    <citation type="submission" date="2024-05" db="EMBL/GenBank/DDBJ databases">
        <authorList>
            <person name="Wallberg A."/>
        </authorList>
    </citation>
    <scope>NUCLEOTIDE SEQUENCE [LARGE SCALE GENOMIC DNA]</scope>
</reference>
<sequence length="327" mass="37744">RYKFNNTILADLQKAHDTDEENEFTEDEDTEVEEEEELETPKIHVGTGIRIVGYLLKDGTYVKSLEDAFKPRPSLASITEVPFRFTFPTPMHKEAHRDNIESEKDSSVGNKKDVVRNILDRNKETGNCAVSNFGEKVYTDTDKNDGWSSNHSKIENNDHGNFNMSSLSKSLQRIESIDLEDNSDLLEIDSKFLTQSLYESPKLRIKKLSKESIKRNSLNVKDQIAKIEKQLSTSSPDEAEIDFDKVFSQEEIKKRDKTEVKNTNNISKNKERKIKDKKQEEKKKPLLRESTRQMLAFISDVHSDNERGPTERASENERDDSPRRKSL</sequence>
<organism evidence="2 3">
    <name type="scientific">Meganyctiphanes norvegica</name>
    <name type="common">Northern krill</name>
    <name type="synonym">Thysanopoda norvegica</name>
    <dbReference type="NCBI Taxonomy" id="48144"/>
    <lineage>
        <taxon>Eukaryota</taxon>
        <taxon>Metazoa</taxon>
        <taxon>Ecdysozoa</taxon>
        <taxon>Arthropoda</taxon>
        <taxon>Crustacea</taxon>
        <taxon>Multicrustacea</taxon>
        <taxon>Malacostraca</taxon>
        <taxon>Eumalacostraca</taxon>
        <taxon>Eucarida</taxon>
        <taxon>Euphausiacea</taxon>
        <taxon>Euphausiidae</taxon>
        <taxon>Meganyctiphanes</taxon>
    </lineage>
</organism>
<dbReference type="EMBL" id="CAXKWB010014224">
    <property type="protein sequence ID" value="CAL4110070.1"/>
    <property type="molecule type" value="Genomic_DNA"/>
</dbReference>
<comment type="caution">
    <text evidence="2">The sequence shown here is derived from an EMBL/GenBank/DDBJ whole genome shotgun (WGS) entry which is preliminary data.</text>
</comment>
<evidence type="ECO:0000313" key="2">
    <source>
        <dbReference type="EMBL" id="CAL4110070.1"/>
    </source>
</evidence>
<feature type="region of interest" description="Disordered" evidence="1">
    <location>
        <begin position="255"/>
        <end position="327"/>
    </location>
</feature>
<feature type="compositionally biased region" description="Basic and acidic residues" evidence="1">
    <location>
        <begin position="273"/>
        <end position="291"/>
    </location>
</feature>
<dbReference type="AlphaFoldDB" id="A0AAV2R067"/>
<feature type="non-terminal residue" evidence="2">
    <location>
        <position position="1"/>
    </location>
</feature>
<dbReference type="Proteomes" id="UP001497623">
    <property type="component" value="Unassembled WGS sequence"/>
</dbReference>
<evidence type="ECO:0000256" key="1">
    <source>
        <dbReference type="SAM" id="MobiDB-lite"/>
    </source>
</evidence>
<gene>
    <name evidence="2" type="ORF">MNOR_LOCUS19280</name>
</gene>
<feature type="region of interest" description="Disordered" evidence="1">
    <location>
        <begin position="13"/>
        <end position="35"/>
    </location>
</feature>
<accession>A0AAV2R067</accession>
<feature type="compositionally biased region" description="Acidic residues" evidence="1">
    <location>
        <begin position="18"/>
        <end position="35"/>
    </location>
</feature>
<evidence type="ECO:0000313" key="3">
    <source>
        <dbReference type="Proteomes" id="UP001497623"/>
    </source>
</evidence>
<name>A0AAV2R067_MEGNR</name>